<accession>A0A9W8NA96</accession>
<dbReference type="EMBL" id="JANPWZ010001591">
    <property type="protein sequence ID" value="KAJ3564650.1"/>
    <property type="molecule type" value="Genomic_DNA"/>
</dbReference>
<comment type="caution">
    <text evidence="2">The sequence shown here is derived from an EMBL/GenBank/DDBJ whole genome shotgun (WGS) entry which is preliminary data.</text>
</comment>
<keyword evidence="3" id="KW-1185">Reference proteome</keyword>
<feature type="region of interest" description="Disordered" evidence="1">
    <location>
        <begin position="1"/>
        <end position="40"/>
    </location>
</feature>
<evidence type="ECO:0000256" key="1">
    <source>
        <dbReference type="SAM" id="MobiDB-lite"/>
    </source>
</evidence>
<reference evidence="2" key="1">
    <citation type="submission" date="2022-07" db="EMBL/GenBank/DDBJ databases">
        <title>Genome Sequence of Xylaria arbuscula.</title>
        <authorList>
            <person name="Buettner E."/>
        </authorList>
    </citation>
    <scope>NUCLEOTIDE SEQUENCE</scope>
    <source>
        <strain evidence="2">VT107</strain>
    </source>
</reference>
<proteinExistence type="predicted"/>
<evidence type="ECO:0000313" key="2">
    <source>
        <dbReference type="EMBL" id="KAJ3564650.1"/>
    </source>
</evidence>
<name>A0A9W8NA96_9PEZI</name>
<gene>
    <name evidence="2" type="ORF">NPX13_g7769</name>
</gene>
<organism evidence="2 3">
    <name type="scientific">Xylaria arbuscula</name>
    <dbReference type="NCBI Taxonomy" id="114810"/>
    <lineage>
        <taxon>Eukaryota</taxon>
        <taxon>Fungi</taxon>
        <taxon>Dikarya</taxon>
        <taxon>Ascomycota</taxon>
        <taxon>Pezizomycotina</taxon>
        <taxon>Sordariomycetes</taxon>
        <taxon>Xylariomycetidae</taxon>
        <taxon>Xylariales</taxon>
        <taxon>Xylariaceae</taxon>
        <taxon>Xylaria</taxon>
    </lineage>
</organism>
<dbReference type="AlphaFoldDB" id="A0A9W8NA96"/>
<dbReference type="Proteomes" id="UP001148614">
    <property type="component" value="Unassembled WGS sequence"/>
</dbReference>
<protein>
    <submittedName>
        <fullName evidence="2">Uncharacterized protein</fullName>
    </submittedName>
</protein>
<sequence>MVPSTRLTLGANGREPRAGQQIGRPEEVEESGSRQRPSSATATWAQLCIPATLHNMFCSLAGTAGLRRGLMQVLLRALLSPVAV</sequence>
<evidence type="ECO:0000313" key="3">
    <source>
        <dbReference type="Proteomes" id="UP001148614"/>
    </source>
</evidence>